<dbReference type="AlphaFoldDB" id="A0A423WEY1"/>
<feature type="compositionally biased region" description="Acidic residues" evidence="1">
    <location>
        <begin position="332"/>
        <end position="346"/>
    </location>
</feature>
<feature type="compositionally biased region" description="Low complexity" evidence="1">
    <location>
        <begin position="197"/>
        <end position="213"/>
    </location>
</feature>
<reference evidence="2 3" key="1">
    <citation type="submission" date="2015-09" db="EMBL/GenBank/DDBJ databases">
        <title>Host preference determinants of Valsa canker pathogens revealed by comparative genomics.</title>
        <authorList>
            <person name="Yin Z."/>
            <person name="Huang L."/>
        </authorList>
    </citation>
    <scope>NUCLEOTIDE SEQUENCE [LARGE SCALE GENOMIC DNA]</scope>
    <source>
        <strain evidence="2 3">03-1</strain>
    </source>
</reference>
<accession>A0A423WEY1</accession>
<feature type="region of interest" description="Disordered" evidence="1">
    <location>
        <begin position="193"/>
        <end position="216"/>
    </location>
</feature>
<keyword evidence="3" id="KW-1185">Reference proteome</keyword>
<feature type="compositionally biased region" description="Polar residues" evidence="1">
    <location>
        <begin position="129"/>
        <end position="139"/>
    </location>
</feature>
<evidence type="ECO:0000313" key="3">
    <source>
        <dbReference type="Proteomes" id="UP000283895"/>
    </source>
</evidence>
<feature type="compositionally biased region" description="Polar residues" evidence="1">
    <location>
        <begin position="18"/>
        <end position="32"/>
    </location>
</feature>
<name>A0A423WEY1_9PEZI</name>
<dbReference type="OrthoDB" id="425602at2759"/>
<gene>
    <name evidence="2" type="ORF">VMCG_05606</name>
</gene>
<dbReference type="Proteomes" id="UP000283895">
    <property type="component" value="Unassembled WGS sequence"/>
</dbReference>
<organism evidence="2 3">
    <name type="scientific">Cytospora schulzeri</name>
    <dbReference type="NCBI Taxonomy" id="448051"/>
    <lineage>
        <taxon>Eukaryota</taxon>
        <taxon>Fungi</taxon>
        <taxon>Dikarya</taxon>
        <taxon>Ascomycota</taxon>
        <taxon>Pezizomycotina</taxon>
        <taxon>Sordariomycetes</taxon>
        <taxon>Sordariomycetidae</taxon>
        <taxon>Diaporthales</taxon>
        <taxon>Cytosporaceae</taxon>
        <taxon>Cytospora</taxon>
    </lineage>
</organism>
<comment type="caution">
    <text evidence="2">The sequence shown here is derived from an EMBL/GenBank/DDBJ whole genome shotgun (WGS) entry which is preliminary data.</text>
</comment>
<feature type="compositionally biased region" description="Basic and acidic residues" evidence="1">
    <location>
        <begin position="265"/>
        <end position="276"/>
    </location>
</feature>
<evidence type="ECO:0000256" key="1">
    <source>
        <dbReference type="SAM" id="MobiDB-lite"/>
    </source>
</evidence>
<feature type="compositionally biased region" description="Acidic residues" evidence="1">
    <location>
        <begin position="435"/>
        <end position="444"/>
    </location>
</feature>
<feature type="region of interest" description="Disordered" evidence="1">
    <location>
        <begin position="325"/>
        <end position="444"/>
    </location>
</feature>
<feature type="region of interest" description="Disordered" evidence="1">
    <location>
        <begin position="265"/>
        <end position="304"/>
    </location>
</feature>
<dbReference type="STRING" id="356882.A0A423WEY1"/>
<protein>
    <recommendedName>
        <fullName evidence="4">Thymidylate kinase</fullName>
    </recommendedName>
</protein>
<feature type="compositionally biased region" description="Polar residues" evidence="1">
    <location>
        <begin position="284"/>
        <end position="297"/>
    </location>
</feature>
<evidence type="ECO:0000313" key="2">
    <source>
        <dbReference type="EMBL" id="ROW01962.1"/>
    </source>
</evidence>
<feature type="compositionally biased region" description="Polar residues" evidence="1">
    <location>
        <begin position="88"/>
        <end position="106"/>
    </location>
</feature>
<proteinExistence type="predicted"/>
<dbReference type="EMBL" id="LKEA01000018">
    <property type="protein sequence ID" value="ROW01962.1"/>
    <property type="molecule type" value="Genomic_DNA"/>
</dbReference>
<sequence length="444" mass="47451">MAAVTRQPFAPLDGSRLQGLTSTRNKQASIPFSSPGKRKVADVLDVGDFENVDPAFLFSKRSKASSSDGYSKDFFKPPSFILTKSISTPAIPSSKNGLSGPLSSSPVKEATSRPRSILKPKSPAKKLVSSASRVSSTPKSAPAGRSPTRGNKRIGILNRRRNGAFPRVDPPSFNLSPAPFSLDAAIKGTVPSYAARSSSSVKKTSSSSSSSSSIADGLYDSASSLKSSWFFDIHEDTPEQEMTNLLQHSTCLLDISSDEECAQKLRREKAEGRGKENVPPADDVSQTSVRRATTTSEGGMEYEKPRVALGDLNVEEFYAEGCDPTSVIIVPGDDDDGTVLDGEQSEEPQQPPQRERSSLVHCESASDLEVDTTPSVEEPSESSEPEQPTEPAKLPTLEPVEGTGESFELWESSSAKEEGDGARSPSPMPASPASEEGEDFVEEL</sequence>
<feature type="region of interest" description="Disordered" evidence="1">
    <location>
        <begin position="1"/>
        <end position="36"/>
    </location>
</feature>
<feature type="region of interest" description="Disordered" evidence="1">
    <location>
        <begin position="88"/>
        <end position="170"/>
    </location>
</feature>
<evidence type="ECO:0008006" key="4">
    <source>
        <dbReference type="Google" id="ProtNLM"/>
    </source>
</evidence>